<organism evidence="2 3">
    <name type="scientific">Candidatus Thiomargarita nelsonii</name>
    <dbReference type="NCBI Taxonomy" id="1003181"/>
    <lineage>
        <taxon>Bacteria</taxon>
        <taxon>Pseudomonadati</taxon>
        <taxon>Pseudomonadota</taxon>
        <taxon>Gammaproteobacteria</taxon>
        <taxon>Thiotrichales</taxon>
        <taxon>Thiotrichaceae</taxon>
        <taxon>Thiomargarita</taxon>
    </lineage>
</organism>
<dbReference type="Pfam" id="PF09413">
    <property type="entry name" value="DUF2007"/>
    <property type="match status" value="1"/>
</dbReference>
<gene>
    <name evidence="2" type="ORF">THIOM_004706</name>
</gene>
<evidence type="ECO:0000259" key="1">
    <source>
        <dbReference type="Pfam" id="PF09413"/>
    </source>
</evidence>
<accession>A0A176RV90</accession>
<feature type="domain" description="DUF2007" evidence="1">
    <location>
        <begin position="1"/>
        <end position="67"/>
    </location>
</feature>
<sequence>MKKIYTSPDRLMVFHIKNLLESYNIDCIIKNEFLASAAGELPPNECWPEIWLNDEQKYDKALEILEKNILTDEVTLPTWVCTRCGEKLEGQFTACWRCGESRYR</sequence>
<evidence type="ECO:0000313" key="3">
    <source>
        <dbReference type="Proteomes" id="UP000076962"/>
    </source>
</evidence>
<evidence type="ECO:0000313" key="2">
    <source>
        <dbReference type="EMBL" id="OAD19647.1"/>
    </source>
</evidence>
<keyword evidence="3" id="KW-1185">Reference proteome</keyword>
<dbReference type="AlphaFoldDB" id="A0A176RV90"/>
<dbReference type="EMBL" id="LUTY01002716">
    <property type="protein sequence ID" value="OAD19647.1"/>
    <property type="molecule type" value="Genomic_DNA"/>
</dbReference>
<protein>
    <recommendedName>
        <fullName evidence="1">DUF2007 domain-containing protein</fullName>
    </recommendedName>
</protein>
<proteinExistence type="predicted"/>
<dbReference type="InterPro" id="IPR018551">
    <property type="entry name" value="DUF2007"/>
</dbReference>
<reference evidence="2 3" key="1">
    <citation type="submission" date="2016-05" db="EMBL/GenBank/DDBJ databases">
        <title>Single-cell genome of chain-forming Candidatus Thiomargarita nelsonii and comparison to other large sulfur-oxidizing bacteria.</title>
        <authorList>
            <person name="Winkel M."/>
            <person name="Salman V."/>
            <person name="Woyke T."/>
            <person name="Schulz-Vogt H."/>
            <person name="Richter M."/>
            <person name="Flood B."/>
            <person name="Bailey J."/>
            <person name="Amann R."/>
            <person name="Mussmann M."/>
        </authorList>
    </citation>
    <scope>NUCLEOTIDE SEQUENCE [LARGE SCALE GENOMIC DNA]</scope>
    <source>
        <strain evidence="2 3">THI036</strain>
    </source>
</reference>
<name>A0A176RV90_9GAMM</name>
<dbReference type="Proteomes" id="UP000076962">
    <property type="component" value="Unassembled WGS sequence"/>
</dbReference>
<comment type="caution">
    <text evidence="2">The sequence shown here is derived from an EMBL/GenBank/DDBJ whole genome shotgun (WGS) entry which is preliminary data.</text>
</comment>